<accession>A0A6N7S7V3</accession>
<comment type="caution">
    <text evidence="1">The sequence shown here is derived from an EMBL/GenBank/DDBJ whole genome shotgun (WGS) entry which is preliminary data.</text>
</comment>
<dbReference type="AlphaFoldDB" id="A0A6N7S7V3"/>
<reference evidence="3 4" key="1">
    <citation type="journal article" date="2019" name="Nat. Med.">
        <title>A library of human gut bacterial isolates paired with longitudinal multiomics data enables mechanistic microbiome research.</title>
        <authorList>
            <person name="Poyet M."/>
            <person name="Groussin M."/>
            <person name="Gibbons S.M."/>
            <person name="Avila-Pacheco J."/>
            <person name="Jiang X."/>
            <person name="Kearney S.M."/>
            <person name="Perrotta A.R."/>
            <person name="Berdy B."/>
            <person name="Zhao S."/>
            <person name="Lieberman T.D."/>
            <person name="Swanson P.K."/>
            <person name="Smith M."/>
            <person name="Roesemann S."/>
            <person name="Alexander J.E."/>
            <person name="Rich S.A."/>
            <person name="Livny J."/>
            <person name="Vlamakis H."/>
            <person name="Clish C."/>
            <person name="Bullock K."/>
            <person name="Deik A."/>
            <person name="Scott J."/>
            <person name="Pierce K.A."/>
            <person name="Xavier R.J."/>
            <person name="Alm E.J."/>
        </authorList>
    </citation>
    <scope>NUCLEOTIDE SEQUENCE [LARGE SCALE GENOMIC DNA]</scope>
    <source>
        <strain evidence="1 3">BIOML-A4</strain>
        <strain evidence="2 4">BIOML-A5</strain>
    </source>
</reference>
<proteinExistence type="predicted"/>
<gene>
    <name evidence="2" type="ORF">GKD88_10045</name>
    <name evidence="1" type="ORF">GKE08_10245</name>
</gene>
<keyword evidence="4" id="KW-1185">Reference proteome</keyword>
<evidence type="ECO:0000313" key="2">
    <source>
        <dbReference type="EMBL" id="MSC33460.1"/>
    </source>
</evidence>
<evidence type="ECO:0000313" key="4">
    <source>
        <dbReference type="Proteomes" id="UP000480929"/>
    </source>
</evidence>
<dbReference type="EMBL" id="WKPI01000016">
    <property type="protein sequence ID" value="MSC33460.1"/>
    <property type="molecule type" value="Genomic_DNA"/>
</dbReference>
<evidence type="ECO:0000313" key="1">
    <source>
        <dbReference type="EMBL" id="MSA89705.1"/>
    </source>
</evidence>
<dbReference type="Proteomes" id="UP000480929">
    <property type="component" value="Unassembled WGS sequence"/>
</dbReference>
<organism evidence="1 3">
    <name type="scientific">Holdemania massiliensis</name>
    <dbReference type="NCBI Taxonomy" id="1468449"/>
    <lineage>
        <taxon>Bacteria</taxon>
        <taxon>Bacillati</taxon>
        <taxon>Bacillota</taxon>
        <taxon>Erysipelotrichia</taxon>
        <taxon>Erysipelotrichales</taxon>
        <taxon>Erysipelotrichaceae</taxon>
        <taxon>Holdemania</taxon>
    </lineage>
</organism>
<dbReference type="EMBL" id="WKPJ01000014">
    <property type="protein sequence ID" value="MSA89705.1"/>
    <property type="molecule type" value="Genomic_DNA"/>
</dbReference>
<protein>
    <submittedName>
        <fullName evidence="1">Uncharacterized protein</fullName>
    </submittedName>
</protein>
<dbReference type="RefSeq" id="WP_154238928.1">
    <property type="nucleotide sequence ID" value="NZ_CALJPI010000108.1"/>
</dbReference>
<evidence type="ECO:0000313" key="3">
    <source>
        <dbReference type="Proteomes" id="UP000433575"/>
    </source>
</evidence>
<dbReference type="Proteomes" id="UP000433575">
    <property type="component" value="Unassembled WGS sequence"/>
</dbReference>
<name>A0A6N7S7V3_9FIRM</name>
<sequence>MKKRFLIVAGIFAFAALAFYFGANYLNTAERNKNEFCAERLHVESEKNGVENWIQINHRIRIDKTHHVRFKLSVPEDFTRWEDHGENYLMKNPNFEIEEGNLKLGVSYATYNKKDKLYYVVTDFVTDQKFVSYFVECVLRINADDLMVRIDRLNIEH</sequence>